<dbReference type="Pfam" id="PF01565">
    <property type="entry name" value="FAD_binding_4"/>
    <property type="match status" value="1"/>
</dbReference>
<evidence type="ECO:0000313" key="6">
    <source>
        <dbReference type="EMBL" id="MDD0817040.1"/>
    </source>
</evidence>
<evidence type="ECO:0000256" key="4">
    <source>
        <dbReference type="ARBA" id="ARBA00023002"/>
    </source>
</evidence>
<dbReference type="InterPro" id="IPR004113">
    <property type="entry name" value="FAD-bd_oxidored_4_C"/>
</dbReference>
<evidence type="ECO:0000259" key="5">
    <source>
        <dbReference type="PROSITE" id="PS51387"/>
    </source>
</evidence>
<dbReference type="EMBL" id="JAQSIO010000013">
    <property type="protein sequence ID" value="MDD0817040.1"/>
    <property type="molecule type" value="Genomic_DNA"/>
</dbReference>
<organism evidence="6 7">
    <name type="scientific">Curvibacter microcysteis</name>
    <dbReference type="NCBI Taxonomy" id="3026419"/>
    <lineage>
        <taxon>Bacteria</taxon>
        <taxon>Pseudomonadati</taxon>
        <taxon>Pseudomonadota</taxon>
        <taxon>Betaproteobacteria</taxon>
        <taxon>Burkholderiales</taxon>
        <taxon>Comamonadaceae</taxon>
        <taxon>Curvibacter</taxon>
    </lineage>
</organism>
<dbReference type="Gene3D" id="3.30.70.2740">
    <property type="match status" value="1"/>
</dbReference>
<dbReference type="Proteomes" id="UP001528672">
    <property type="component" value="Unassembled WGS sequence"/>
</dbReference>
<keyword evidence="3" id="KW-0274">FAD</keyword>
<dbReference type="InterPro" id="IPR016164">
    <property type="entry name" value="FAD-linked_Oxase-like_C"/>
</dbReference>
<dbReference type="PANTHER" id="PTHR42934:SF1">
    <property type="entry name" value="GLYCOLATE OXIDASE SUBUNIT GLCD"/>
    <property type="match status" value="1"/>
</dbReference>
<gene>
    <name evidence="6" type="ORF">PSQ39_20575</name>
</gene>
<dbReference type="Pfam" id="PF02913">
    <property type="entry name" value="FAD-oxidase_C"/>
    <property type="match status" value="1"/>
</dbReference>
<dbReference type="InterPro" id="IPR006094">
    <property type="entry name" value="Oxid_FAD_bind_N"/>
</dbReference>
<dbReference type="InterPro" id="IPR051914">
    <property type="entry name" value="FAD-linked_OxidoTrans_Type4"/>
</dbReference>
<evidence type="ECO:0000256" key="2">
    <source>
        <dbReference type="ARBA" id="ARBA00022630"/>
    </source>
</evidence>
<evidence type="ECO:0000256" key="3">
    <source>
        <dbReference type="ARBA" id="ARBA00022827"/>
    </source>
</evidence>
<sequence>MNAPLSAASQDHHHRAERQATVVQALQSVLPAHALLWHTEDTVPYECDGLTAYRERPLVVALPETEDEVQAVLSTCHALKVPVVARGAGTGLSGGAMPHKMGVTMSLAKFNQIVRIDPASRSAVVQGGVRNLAISEAAAPFGLYYAPDPSSQIACTIGGNVAENSGGVHCLKYGLTLHNVLKVRGFTMAGEPVEFGSDALDCAGLDLLSVVVGSEGMLAVTTEVTVKLVPKPQLARCIMASFDDMRKAGDAVAQVIAAGIIPAGLEMMDKPMTAAVEDFVHAGYDLNAEAILLCESDGTPEEVEEEIGRMSDVLRRCGATAIAVSRDEGERLRFWSGRKNAFPASGRISPDYMCMDSTIPRKRLADILLAIAEMEKKYQLRCANVFHAGDGNLHPLIMFDANDADQLHRCELFGADILETSVAMGGTVTGEHGVGIEKLNSMCVQFSPEEREQMLGVKHAFDPQGLLNPGKVIPSKNRCAEYGKELVRGGKIKHPDLPRF</sequence>
<proteinExistence type="predicted"/>
<comment type="caution">
    <text evidence="6">The sequence shown here is derived from an EMBL/GenBank/DDBJ whole genome shotgun (WGS) entry which is preliminary data.</text>
</comment>
<dbReference type="InterPro" id="IPR016169">
    <property type="entry name" value="FAD-bd_PCMH_sub2"/>
</dbReference>
<keyword evidence="4" id="KW-0560">Oxidoreductase</keyword>
<evidence type="ECO:0000256" key="1">
    <source>
        <dbReference type="ARBA" id="ARBA00001974"/>
    </source>
</evidence>
<keyword evidence="2" id="KW-0285">Flavoprotein</keyword>
<dbReference type="PROSITE" id="PS51387">
    <property type="entry name" value="FAD_PCMH"/>
    <property type="match status" value="1"/>
</dbReference>
<reference evidence="6 7" key="1">
    <citation type="submission" date="2023-02" db="EMBL/GenBank/DDBJ databases">
        <title>Bacterial whole genome sequence for Curvibacter sp. HBC28.</title>
        <authorList>
            <person name="Le V."/>
            <person name="Ko S.-R."/>
            <person name="Ahn C.-Y."/>
            <person name="Oh H.-M."/>
        </authorList>
    </citation>
    <scope>NUCLEOTIDE SEQUENCE [LARGE SCALE GENOMIC DNA]</scope>
    <source>
        <strain evidence="6 7">HBC28</strain>
    </source>
</reference>
<dbReference type="InterPro" id="IPR016166">
    <property type="entry name" value="FAD-bd_PCMH"/>
</dbReference>
<dbReference type="Gene3D" id="1.10.45.10">
    <property type="entry name" value="Vanillyl-alcohol Oxidase, Chain A, domain 4"/>
    <property type="match status" value="1"/>
</dbReference>
<feature type="domain" description="FAD-binding PCMH-type" evidence="5">
    <location>
        <begin position="53"/>
        <end position="231"/>
    </location>
</feature>
<protein>
    <submittedName>
        <fullName evidence="6">FAD-linked oxidase C-terminal domain-containing protein</fullName>
    </submittedName>
</protein>
<dbReference type="SUPFAM" id="SSF56176">
    <property type="entry name" value="FAD-binding/transporter-associated domain-like"/>
    <property type="match status" value="1"/>
</dbReference>
<comment type="cofactor">
    <cofactor evidence="1">
        <name>FAD</name>
        <dbReference type="ChEBI" id="CHEBI:57692"/>
    </cofactor>
</comment>
<dbReference type="PANTHER" id="PTHR42934">
    <property type="entry name" value="GLYCOLATE OXIDASE SUBUNIT GLCD"/>
    <property type="match status" value="1"/>
</dbReference>
<name>A0ABT5MKC1_9BURK</name>
<evidence type="ECO:0000313" key="7">
    <source>
        <dbReference type="Proteomes" id="UP001528672"/>
    </source>
</evidence>
<dbReference type="RefSeq" id="WP_273929387.1">
    <property type="nucleotide sequence ID" value="NZ_JAQSIN010000006.1"/>
</dbReference>
<dbReference type="InterPro" id="IPR036318">
    <property type="entry name" value="FAD-bd_PCMH-like_sf"/>
</dbReference>
<dbReference type="Gene3D" id="3.30.465.10">
    <property type="match status" value="1"/>
</dbReference>
<dbReference type="SUPFAM" id="SSF55103">
    <property type="entry name" value="FAD-linked oxidases, C-terminal domain"/>
    <property type="match status" value="1"/>
</dbReference>
<keyword evidence="7" id="KW-1185">Reference proteome</keyword>
<accession>A0ABT5MKC1</accession>
<dbReference type="InterPro" id="IPR016171">
    <property type="entry name" value="Vanillyl_alc_oxidase_C-sub2"/>
</dbReference>